<dbReference type="GO" id="GO:0034085">
    <property type="term" value="P:establishment of sister chromatid cohesion"/>
    <property type="evidence" value="ECO:0007669"/>
    <property type="project" value="TreeGrafter"/>
</dbReference>
<feature type="compositionally biased region" description="Basic residues" evidence="11">
    <location>
        <begin position="306"/>
        <end position="317"/>
    </location>
</feature>
<feature type="domain" description="Helicase ATP-binding" evidence="12">
    <location>
        <begin position="7"/>
        <end position="468"/>
    </location>
</feature>
<gene>
    <name evidence="13" type="ORF">PVC01_120033700</name>
</gene>
<evidence type="ECO:0000256" key="7">
    <source>
        <dbReference type="ARBA" id="ARBA00022840"/>
    </source>
</evidence>
<dbReference type="VEuPathDB" id="PlasmoDB:PVW1_120044600"/>
<dbReference type="Pfam" id="PF06733">
    <property type="entry name" value="DEAD_2"/>
    <property type="match status" value="1"/>
</dbReference>
<comment type="similarity">
    <text evidence="2">Belongs to the DEAD box helicase family. DEAH subfamily. DDX11/CHL1 sub-subfamily.</text>
</comment>
<keyword evidence="8" id="KW-0408">Iron</keyword>
<evidence type="ECO:0000313" key="14">
    <source>
        <dbReference type="Proteomes" id="UP000305196"/>
    </source>
</evidence>
<dbReference type="GO" id="GO:0003677">
    <property type="term" value="F:DNA binding"/>
    <property type="evidence" value="ECO:0007669"/>
    <property type="project" value="InterPro"/>
</dbReference>
<keyword evidence="4" id="KW-0547">Nucleotide-binding</keyword>
<proteinExistence type="inferred from homology"/>
<dbReference type="EC" id="3.6.4.12" evidence="13"/>
<keyword evidence="6 13" id="KW-0347">Helicase</keyword>
<dbReference type="GO" id="GO:0046872">
    <property type="term" value="F:metal ion binding"/>
    <property type="evidence" value="ECO:0007669"/>
    <property type="project" value="UniProtKB-KW"/>
</dbReference>
<accession>A0A1G4HGU3</accession>
<dbReference type="Pfam" id="PF13307">
    <property type="entry name" value="Helicase_C_2"/>
    <property type="match status" value="1"/>
</dbReference>
<evidence type="ECO:0000256" key="6">
    <source>
        <dbReference type="ARBA" id="ARBA00022806"/>
    </source>
</evidence>
<feature type="region of interest" description="Disordered" evidence="11">
    <location>
        <begin position="193"/>
        <end position="218"/>
    </location>
</feature>
<evidence type="ECO:0000256" key="2">
    <source>
        <dbReference type="ARBA" id="ARBA00008435"/>
    </source>
</evidence>
<evidence type="ECO:0000256" key="11">
    <source>
        <dbReference type="SAM" id="MobiDB-lite"/>
    </source>
</evidence>
<protein>
    <submittedName>
        <fullName evidence="13">DEAD box helicase, putative</fullName>
        <ecNumber evidence="13">3.6.4.12</ecNumber>
    </submittedName>
</protein>
<keyword evidence="10" id="KW-0413">Isomerase</keyword>
<dbReference type="Gene3D" id="3.40.50.300">
    <property type="entry name" value="P-loop containing nucleotide triphosphate hydrolases"/>
    <property type="match status" value="2"/>
</dbReference>
<evidence type="ECO:0000256" key="5">
    <source>
        <dbReference type="ARBA" id="ARBA00022801"/>
    </source>
</evidence>
<dbReference type="Proteomes" id="UP000305196">
    <property type="component" value="Chromosome 12"/>
</dbReference>
<feature type="region of interest" description="Disordered" evidence="11">
    <location>
        <begin position="305"/>
        <end position="335"/>
    </location>
</feature>
<evidence type="ECO:0000256" key="10">
    <source>
        <dbReference type="ARBA" id="ARBA00023235"/>
    </source>
</evidence>
<keyword evidence="9" id="KW-0411">Iron-sulfur</keyword>
<organism evidence="13 14">
    <name type="scientific">Plasmodium vivax</name>
    <name type="common">malaria parasite P. vivax</name>
    <dbReference type="NCBI Taxonomy" id="5855"/>
    <lineage>
        <taxon>Eukaryota</taxon>
        <taxon>Sar</taxon>
        <taxon>Alveolata</taxon>
        <taxon>Apicomplexa</taxon>
        <taxon>Aconoidasida</taxon>
        <taxon>Haemosporida</taxon>
        <taxon>Plasmodiidae</taxon>
        <taxon>Plasmodium</taxon>
        <taxon>Plasmodium (Plasmodium)</taxon>
    </lineage>
</organism>
<dbReference type="InterPro" id="IPR027417">
    <property type="entry name" value="P-loop_NTPase"/>
</dbReference>
<dbReference type="GO" id="GO:0005524">
    <property type="term" value="F:ATP binding"/>
    <property type="evidence" value="ECO:0007669"/>
    <property type="project" value="UniProtKB-KW"/>
</dbReference>
<sequence length="1066" mass="121847">MASQFDEEIKRFFPFPPYKIQLDFMKTLYNVLTKSNLPFGEEVRPVYEIIQRNESLQKMVVEEAGGGLEFFNGQVCAGSSEVGEEDGDPPQDHIICEMKTGSGKSLSLLTPLVYWLLKHKFDFFLLREDTHLRKEEPEWVKESVTENLLRKFARAQRVQQKRKEADLAVLNRYLSITDDKITLKENLRVERKKAPVEARKPGEERFDPEGEEETLSDCSVEGPSKKQIFICSRTQSQLNQYFSELKKIEERVGRELPINMVILGSRKHLCVNEPFLKKHRSVHELNDCCRNSDCRYKQTFKENMLRRRQRRERRRNKICYDSSSSSGSSGGGSGGSGGGAVDNYSLVSKLISCKNLTISQVKDICVSDQIEVCPYYLSRENIKSADIVLLPYVCILNEHVRKGLKISIKNNIVIFDEAQNIIDSINDSNSVAIHYGDILFCKLILEQYSKRFQEVLTNSNLVSIKQVAIYCDLLLSSFRDVKESLVKVTKYILTSKLDALNLNEISNLLSNSIFCRRIKIFAESYLRKHLPQHGRGAPATVNTSAIYLLGDYTSKMMRANRYDYVFLHRGGGAEEGEPPTGGASRAAPNKRGGFPAEGAPHMGRAKRVRKEAPGKLHQEVAAAEGDPHRRATSRTSQDSLAADPMNPLMEDLLTRRTPQMWHRIEIVSVSSCSNFGKVTNDCSNVILIGGTLQPIEEFLLLFMHRKERNNSAKLFLSDYIFKQSNVFCRVVSRNLVTYEPVDNTFKRRSEKTHLLNLAIQIHLLTLHVRFGNIVFFSSHKFLREFFTFLQNEGQYVLTEMRKRKNIFFEEKDGERDVLRDYMQGIQRVRDQGGEKKKKKKEKKENDDAPLKNGCILFCVMNAKLSEGINFYDDFCRNVLLVGIPFFKHERGGGSASAGDLPLDRNSLRLDYYRAFSADVAPSSPRLERLVGDMCRTYELKFAMKIVNQCIGRSLRHVDDYSSFFFLDHRFANKDFSDLFPSFIGAHLAATKGGDSSQQDQRGGGTFLQEKAKLTEVFEDFRRHYSRAFPDIPFAQHDEGHWGSFARDVFLLREFHEGRRAAGLAKG</sequence>
<evidence type="ECO:0000256" key="4">
    <source>
        <dbReference type="ARBA" id="ARBA00022741"/>
    </source>
</evidence>
<keyword evidence="3" id="KW-0479">Metal-binding</keyword>
<dbReference type="VEuPathDB" id="PlasmoDB:PVP01_1230100"/>
<dbReference type="PANTHER" id="PTHR11472:SF41">
    <property type="entry name" value="ATP-DEPENDENT DNA HELICASE DDX11-RELATED"/>
    <property type="match status" value="1"/>
</dbReference>
<dbReference type="EMBL" id="LT615267">
    <property type="protein sequence ID" value="SCO74143.1"/>
    <property type="molecule type" value="Genomic_DNA"/>
</dbReference>
<feature type="compositionally biased region" description="Basic and acidic residues" evidence="11">
    <location>
        <begin position="193"/>
        <end position="208"/>
    </location>
</feature>
<dbReference type="PANTHER" id="PTHR11472">
    <property type="entry name" value="DNA REPAIR DEAD HELICASE RAD3/XP-D SUBFAMILY MEMBER"/>
    <property type="match status" value="1"/>
</dbReference>
<evidence type="ECO:0000259" key="12">
    <source>
        <dbReference type="PROSITE" id="PS51193"/>
    </source>
</evidence>
<keyword evidence="5 13" id="KW-0378">Hydrolase</keyword>
<reference evidence="13 14" key="1">
    <citation type="submission" date="2016-07" db="EMBL/GenBank/DDBJ databases">
        <authorList>
            <consortium name="Pathogen Informatics"/>
        </authorList>
    </citation>
    <scope>NUCLEOTIDE SEQUENCE [LARGE SCALE GENOMIC DNA]</scope>
</reference>
<dbReference type="GO" id="GO:0006139">
    <property type="term" value="P:nucleobase-containing compound metabolic process"/>
    <property type="evidence" value="ECO:0007669"/>
    <property type="project" value="InterPro"/>
</dbReference>
<evidence type="ECO:0000256" key="3">
    <source>
        <dbReference type="ARBA" id="ARBA00022723"/>
    </source>
</evidence>
<dbReference type="AlphaFoldDB" id="A0A1G4HGU3"/>
<dbReference type="VEuPathDB" id="PlasmoDB:PVX_116650"/>
<dbReference type="GO" id="GO:0003678">
    <property type="term" value="F:DNA helicase activity"/>
    <property type="evidence" value="ECO:0007669"/>
    <property type="project" value="UniProtKB-EC"/>
</dbReference>
<evidence type="ECO:0000313" key="13">
    <source>
        <dbReference type="EMBL" id="SCO74143.1"/>
    </source>
</evidence>
<dbReference type="InterPro" id="IPR006555">
    <property type="entry name" value="ATP-dep_Helicase_C"/>
</dbReference>
<evidence type="ECO:0000256" key="9">
    <source>
        <dbReference type="ARBA" id="ARBA00023014"/>
    </source>
</evidence>
<dbReference type="SMART" id="SM00488">
    <property type="entry name" value="DEXDc2"/>
    <property type="match status" value="1"/>
</dbReference>
<dbReference type="SMART" id="SM00491">
    <property type="entry name" value="HELICc2"/>
    <property type="match status" value="1"/>
</dbReference>
<dbReference type="VEuPathDB" id="PlasmoDB:PVPAM_120034900"/>
<feature type="region of interest" description="Disordered" evidence="11">
    <location>
        <begin position="573"/>
        <end position="645"/>
    </location>
</feature>
<dbReference type="InterPro" id="IPR010614">
    <property type="entry name" value="RAD3-like_helicase_DEAD"/>
</dbReference>
<dbReference type="SUPFAM" id="SSF52540">
    <property type="entry name" value="P-loop containing nucleoside triphosphate hydrolases"/>
    <property type="match status" value="1"/>
</dbReference>
<comment type="cofactor">
    <cofactor evidence="1">
        <name>[4Fe-4S] cluster</name>
        <dbReference type="ChEBI" id="CHEBI:49883"/>
    </cofactor>
</comment>
<dbReference type="GO" id="GO:0051536">
    <property type="term" value="F:iron-sulfur cluster binding"/>
    <property type="evidence" value="ECO:0007669"/>
    <property type="project" value="UniProtKB-KW"/>
</dbReference>
<keyword evidence="7" id="KW-0067">ATP-binding</keyword>
<dbReference type="InterPro" id="IPR006554">
    <property type="entry name" value="Helicase-like_DEXD_c2"/>
</dbReference>
<name>A0A1G4HGU3_PLAVI</name>
<evidence type="ECO:0000256" key="1">
    <source>
        <dbReference type="ARBA" id="ARBA00001966"/>
    </source>
</evidence>
<dbReference type="PROSITE" id="PS51193">
    <property type="entry name" value="HELICASE_ATP_BIND_2"/>
    <property type="match status" value="1"/>
</dbReference>
<evidence type="ECO:0000256" key="8">
    <source>
        <dbReference type="ARBA" id="ARBA00023004"/>
    </source>
</evidence>
<dbReference type="GO" id="GO:0016818">
    <property type="term" value="F:hydrolase activity, acting on acid anhydrides, in phosphorus-containing anhydrides"/>
    <property type="evidence" value="ECO:0007669"/>
    <property type="project" value="InterPro"/>
</dbReference>
<dbReference type="GO" id="GO:0005634">
    <property type="term" value="C:nucleus"/>
    <property type="evidence" value="ECO:0007669"/>
    <property type="project" value="TreeGrafter"/>
</dbReference>
<dbReference type="InterPro" id="IPR014013">
    <property type="entry name" value="Helic_SF1/SF2_ATP-bd_DinG/Rad3"/>
</dbReference>
<dbReference type="InterPro" id="IPR045028">
    <property type="entry name" value="DinG/Rad3-like"/>
</dbReference>